<accession>A0ABS6EDV3</accession>
<keyword evidence="1" id="KW-0472">Membrane</keyword>
<protein>
    <submittedName>
        <fullName evidence="2">Zf-HC2 domain-containing protein</fullName>
    </submittedName>
</protein>
<feature type="transmembrane region" description="Helical" evidence="1">
    <location>
        <begin position="105"/>
        <end position="132"/>
    </location>
</feature>
<name>A0ABS6EDV3_9CLOT</name>
<gene>
    <name evidence="2" type="ORF">KQI86_03240</name>
</gene>
<evidence type="ECO:0000313" key="2">
    <source>
        <dbReference type="EMBL" id="MBU5483327.1"/>
    </source>
</evidence>
<organism evidence="2 3">
    <name type="scientific">Clostridium mobile</name>
    <dbReference type="NCBI Taxonomy" id="2841512"/>
    <lineage>
        <taxon>Bacteria</taxon>
        <taxon>Bacillati</taxon>
        <taxon>Bacillota</taxon>
        <taxon>Clostridia</taxon>
        <taxon>Eubacteriales</taxon>
        <taxon>Clostridiaceae</taxon>
        <taxon>Clostridium</taxon>
    </lineage>
</organism>
<sequence>MKKNISCEIIQDLLPNYIEGILSNESEKLVSDHLNECIYCKKEWENMNTLIEVDPVEERKVDYLKGIHKKCRNILLSCIALSAITLLICVFYMEKNTDEALFTLFLFFFVFVAILIKYGFPLFFAIAGFWWYKKTNKKWVLVISFICIFLFLNSILSVVKNALIYGP</sequence>
<keyword evidence="1" id="KW-0812">Transmembrane</keyword>
<dbReference type="EMBL" id="JAHLQF010000001">
    <property type="protein sequence ID" value="MBU5483327.1"/>
    <property type="molecule type" value="Genomic_DNA"/>
</dbReference>
<feature type="transmembrane region" description="Helical" evidence="1">
    <location>
        <begin position="139"/>
        <end position="159"/>
    </location>
</feature>
<evidence type="ECO:0000313" key="3">
    <source>
        <dbReference type="Proteomes" id="UP000726170"/>
    </source>
</evidence>
<keyword evidence="3" id="KW-1185">Reference proteome</keyword>
<reference evidence="2 3" key="1">
    <citation type="submission" date="2021-06" db="EMBL/GenBank/DDBJ databases">
        <authorList>
            <person name="Sun Q."/>
            <person name="Li D."/>
        </authorList>
    </citation>
    <scope>NUCLEOTIDE SEQUENCE [LARGE SCALE GENOMIC DNA]</scope>
    <source>
        <strain evidence="2 3">MSJ-11</strain>
    </source>
</reference>
<evidence type="ECO:0000256" key="1">
    <source>
        <dbReference type="SAM" id="Phobius"/>
    </source>
</evidence>
<dbReference type="Proteomes" id="UP000726170">
    <property type="component" value="Unassembled WGS sequence"/>
</dbReference>
<comment type="caution">
    <text evidence="2">The sequence shown here is derived from an EMBL/GenBank/DDBJ whole genome shotgun (WGS) entry which is preliminary data.</text>
</comment>
<dbReference type="RefSeq" id="WP_216437713.1">
    <property type="nucleotide sequence ID" value="NZ_JAHLQF010000001.1"/>
</dbReference>
<proteinExistence type="predicted"/>
<feature type="transmembrane region" description="Helical" evidence="1">
    <location>
        <begin position="74"/>
        <end position="93"/>
    </location>
</feature>
<keyword evidence="1" id="KW-1133">Transmembrane helix</keyword>